<evidence type="ECO:0000256" key="1">
    <source>
        <dbReference type="ARBA" id="ARBA00022729"/>
    </source>
</evidence>
<keyword evidence="1" id="KW-0732">Signal</keyword>
<feature type="domain" description="Solute-binding protein family 3/N-terminal" evidence="2">
    <location>
        <begin position="46"/>
        <end position="266"/>
    </location>
</feature>
<dbReference type="PROSITE" id="PS51318">
    <property type="entry name" value="TAT"/>
    <property type="match status" value="1"/>
</dbReference>
<accession>A0ABZ0PCK1</accession>
<evidence type="ECO:0000313" key="3">
    <source>
        <dbReference type="EMBL" id="WPB83418.1"/>
    </source>
</evidence>
<dbReference type="Gene3D" id="3.40.190.10">
    <property type="entry name" value="Periplasmic binding protein-like II"/>
    <property type="match status" value="2"/>
</dbReference>
<dbReference type="InterPro" id="IPR001638">
    <property type="entry name" value="Solute-binding_3/MltF_N"/>
</dbReference>
<organism evidence="3 4">
    <name type="scientific">Sediminicoccus rosea</name>
    <dbReference type="NCBI Taxonomy" id="1225128"/>
    <lineage>
        <taxon>Bacteria</taxon>
        <taxon>Pseudomonadati</taxon>
        <taxon>Pseudomonadota</taxon>
        <taxon>Alphaproteobacteria</taxon>
        <taxon>Acetobacterales</taxon>
        <taxon>Roseomonadaceae</taxon>
        <taxon>Sediminicoccus</taxon>
    </lineage>
</organism>
<keyword evidence="4" id="KW-1185">Reference proteome</keyword>
<dbReference type="EMBL" id="CP137852">
    <property type="protein sequence ID" value="WPB83418.1"/>
    <property type="molecule type" value="Genomic_DNA"/>
</dbReference>
<dbReference type="Proteomes" id="UP001305521">
    <property type="component" value="Chromosome"/>
</dbReference>
<gene>
    <name evidence="3" type="ORF">R9Z33_15050</name>
</gene>
<sequence length="274" mass="29443">MSAPPGPRRRHLLALAGLALGGSAPPGGARAAAPPDILRRVRDQGVVRIGVWLDAPPWGGFDADGRPDGSEVAIARLLARDMGLRLRLVRLKAGERMEALLEDRCDVLAAALPMAPPQIGRVAFTMPHGRVNTVFAAPSGLRLESMGDLVGRRVAMSAGTVAAEMAHAQLPPGAIALFTPGTPQTVEALLMGEADVAVTYDWQLRDLRLARPDLDILPQLPLHSWSYGLATQLGQPDLQRFLNIFLYLRGVDGTLADIHARYFASPLPEGLRFR</sequence>
<evidence type="ECO:0000259" key="2">
    <source>
        <dbReference type="SMART" id="SM00062"/>
    </source>
</evidence>
<dbReference type="SMART" id="SM00062">
    <property type="entry name" value="PBPb"/>
    <property type="match status" value="1"/>
</dbReference>
<name>A0ABZ0PCK1_9PROT</name>
<dbReference type="Pfam" id="PF00497">
    <property type="entry name" value="SBP_bac_3"/>
    <property type="match status" value="1"/>
</dbReference>
<dbReference type="PANTHER" id="PTHR35936">
    <property type="entry name" value="MEMBRANE-BOUND LYTIC MUREIN TRANSGLYCOSYLASE F"/>
    <property type="match status" value="1"/>
</dbReference>
<dbReference type="InterPro" id="IPR006311">
    <property type="entry name" value="TAT_signal"/>
</dbReference>
<dbReference type="SUPFAM" id="SSF53850">
    <property type="entry name" value="Periplasmic binding protein-like II"/>
    <property type="match status" value="1"/>
</dbReference>
<evidence type="ECO:0000313" key="4">
    <source>
        <dbReference type="Proteomes" id="UP001305521"/>
    </source>
</evidence>
<protein>
    <submittedName>
        <fullName evidence="3">Transporter substrate-binding domain-containing protein</fullName>
    </submittedName>
</protein>
<proteinExistence type="predicted"/>
<reference evidence="3 4" key="1">
    <citation type="submission" date="2023-11" db="EMBL/GenBank/DDBJ databases">
        <title>Arctic aerobic anoxygenic photoheterotroph Sediminicoccus rosea KRV36 adapts its photosynthesis to long days of polar summer.</title>
        <authorList>
            <person name="Tomasch J."/>
            <person name="Kopejtka K."/>
            <person name="Bily T."/>
            <person name="Gardiner A.T."/>
            <person name="Gardian Z."/>
            <person name="Shivaramu S."/>
            <person name="Koblizek M."/>
            <person name="Engelhardt F."/>
            <person name="Kaftan D."/>
        </authorList>
    </citation>
    <scope>NUCLEOTIDE SEQUENCE [LARGE SCALE GENOMIC DNA]</scope>
    <source>
        <strain evidence="3 4">R-30</strain>
    </source>
</reference>
<dbReference type="PANTHER" id="PTHR35936:SF17">
    <property type="entry name" value="ARGININE-BINDING EXTRACELLULAR PROTEIN ARTP"/>
    <property type="match status" value="1"/>
</dbReference>
<dbReference type="RefSeq" id="WP_318647394.1">
    <property type="nucleotide sequence ID" value="NZ_CP137852.1"/>
</dbReference>